<gene>
    <name evidence="1" type="ORF">CUJ84_Chr002757</name>
</gene>
<sequence length="116" mass="12364">MASDQVLRYSQCLHTGYQAIDILAALGNLVVKWGDGLMRVSTVVCCCASLVACTPATNGEWHRASPTEQSQLERAKAICNGRASQTQVSAGRLWIAGAVASDNVFKACMAELGYVQ</sequence>
<accession>A0A2K9Z4F5</accession>
<dbReference type="AlphaFoldDB" id="A0A2K9Z4F5"/>
<dbReference type="EMBL" id="CP025012">
    <property type="protein sequence ID" value="AUW43106.1"/>
    <property type="molecule type" value="Genomic_DNA"/>
</dbReference>
<proteinExistence type="predicted"/>
<name>A0A2K9Z4F5_RHILE</name>
<dbReference type="Proteomes" id="UP000238523">
    <property type="component" value="Chromosome"/>
</dbReference>
<evidence type="ECO:0000313" key="2">
    <source>
        <dbReference type="Proteomes" id="UP000238523"/>
    </source>
</evidence>
<evidence type="ECO:0000313" key="1">
    <source>
        <dbReference type="EMBL" id="AUW43106.1"/>
    </source>
</evidence>
<reference evidence="1 2" key="1">
    <citation type="submission" date="2017-11" db="EMBL/GenBank/DDBJ databases">
        <title>Complete genome of Rhizobium leguminosarum Norway, an ineffective micro-symbiont.</title>
        <authorList>
            <person name="Hoffrichter A."/>
            <person name="Liang J."/>
            <person name="Brachmann A."/>
            <person name="Marin M."/>
        </authorList>
    </citation>
    <scope>NUCLEOTIDE SEQUENCE [LARGE SCALE GENOMIC DNA]</scope>
    <source>
        <strain evidence="1 2">Norway</strain>
    </source>
</reference>
<protein>
    <submittedName>
        <fullName evidence="1">Uncharacterized protein</fullName>
    </submittedName>
</protein>
<organism evidence="1 2">
    <name type="scientific">Rhizobium leguminosarum</name>
    <dbReference type="NCBI Taxonomy" id="384"/>
    <lineage>
        <taxon>Bacteria</taxon>
        <taxon>Pseudomonadati</taxon>
        <taxon>Pseudomonadota</taxon>
        <taxon>Alphaproteobacteria</taxon>
        <taxon>Hyphomicrobiales</taxon>
        <taxon>Rhizobiaceae</taxon>
        <taxon>Rhizobium/Agrobacterium group</taxon>
        <taxon>Rhizobium</taxon>
    </lineage>
</organism>